<sequence>MAPCKPVKVIEQCTVAPPPGSVPVPVADIPLTFFDQLWLPLPPPQTLHFYDYPYPSSIIIQSLIPLIKLSLSCTLTHFYPLAGKLSWPHDSYRPIIRYEDGDSVSVTVVESDADFDFLTSDHPRDVTESHPLVPYLQSSGPIVPVLAIQITVFPNFGLSIGMTNNHSIMDGRAVAHFMKIWASISKYGDVTKSVLTQSLPFLDRSMIKEPAGIEKKYLNQLETFMGAEFVSGNRSLRVMDIEIQPDIVRATMELNPTDLRRLKDWILARQNKVGQPGPTHTSTYVVSCAFAWVCLLKAEEAAIEHKPGNNKIHTKTSFWVNVDCRARMKMDPPIPGTYFGNCVKHFLVTTERSNLLKEDGIIVASQLIGEGIRRLDKGVLSGLEDAISNLLGMESVKICAVAGSPRSGLYGVDYGWGRPKKVEFVSNDRTGAMFVKESPKLDGGIEIDFALNKKEMDAFVPLFNGLSFMFD</sequence>
<name>A0A9Q0KZ27_9MAGN</name>
<evidence type="ECO:0000256" key="1">
    <source>
        <dbReference type="ARBA" id="ARBA00022679"/>
    </source>
</evidence>
<keyword evidence="4" id="KW-1185">Reference proteome</keyword>
<dbReference type="AlphaFoldDB" id="A0A9Q0KZ27"/>
<dbReference type="OrthoDB" id="1862401at2759"/>
<evidence type="ECO:0000313" key="4">
    <source>
        <dbReference type="Proteomes" id="UP001141806"/>
    </source>
</evidence>
<protein>
    <submittedName>
        <fullName evidence="3">Uncharacterized protein</fullName>
    </submittedName>
</protein>
<proteinExistence type="predicted"/>
<accession>A0A9Q0KZ27</accession>
<organism evidence="3 4">
    <name type="scientific">Protea cynaroides</name>
    <dbReference type="NCBI Taxonomy" id="273540"/>
    <lineage>
        <taxon>Eukaryota</taxon>
        <taxon>Viridiplantae</taxon>
        <taxon>Streptophyta</taxon>
        <taxon>Embryophyta</taxon>
        <taxon>Tracheophyta</taxon>
        <taxon>Spermatophyta</taxon>
        <taxon>Magnoliopsida</taxon>
        <taxon>Proteales</taxon>
        <taxon>Proteaceae</taxon>
        <taxon>Protea</taxon>
    </lineage>
</organism>
<keyword evidence="1" id="KW-0808">Transferase</keyword>
<keyword evidence="2" id="KW-0012">Acyltransferase</keyword>
<evidence type="ECO:0000256" key="2">
    <source>
        <dbReference type="ARBA" id="ARBA00023315"/>
    </source>
</evidence>
<reference evidence="3" key="1">
    <citation type="journal article" date="2023" name="Plant J.">
        <title>The genome of the king protea, Protea cynaroides.</title>
        <authorList>
            <person name="Chang J."/>
            <person name="Duong T.A."/>
            <person name="Schoeman C."/>
            <person name="Ma X."/>
            <person name="Roodt D."/>
            <person name="Barker N."/>
            <person name="Li Z."/>
            <person name="Van de Peer Y."/>
            <person name="Mizrachi E."/>
        </authorList>
    </citation>
    <scope>NUCLEOTIDE SEQUENCE</scope>
    <source>
        <tissue evidence="3">Young leaves</tissue>
    </source>
</reference>
<dbReference type="PANTHER" id="PTHR31625">
    <property type="match status" value="1"/>
</dbReference>
<dbReference type="Proteomes" id="UP001141806">
    <property type="component" value="Unassembled WGS sequence"/>
</dbReference>
<dbReference type="Gene3D" id="3.30.559.10">
    <property type="entry name" value="Chloramphenicol acetyltransferase-like domain"/>
    <property type="match status" value="2"/>
</dbReference>
<dbReference type="Pfam" id="PF02458">
    <property type="entry name" value="Transferase"/>
    <property type="match status" value="1"/>
</dbReference>
<evidence type="ECO:0000313" key="3">
    <source>
        <dbReference type="EMBL" id="KAJ4978909.1"/>
    </source>
</evidence>
<comment type="caution">
    <text evidence="3">The sequence shown here is derived from an EMBL/GenBank/DDBJ whole genome shotgun (WGS) entry which is preliminary data.</text>
</comment>
<dbReference type="InterPro" id="IPR051504">
    <property type="entry name" value="Plant_metabolite_acyltrans"/>
</dbReference>
<gene>
    <name evidence="3" type="ORF">NE237_009689</name>
</gene>
<dbReference type="GO" id="GO:0016747">
    <property type="term" value="F:acyltransferase activity, transferring groups other than amino-acyl groups"/>
    <property type="evidence" value="ECO:0007669"/>
    <property type="project" value="UniProtKB-ARBA"/>
</dbReference>
<dbReference type="InterPro" id="IPR023213">
    <property type="entry name" value="CAT-like_dom_sf"/>
</dbReference>
<dbReference type="EMBL" id="JAMYWD010000002">
    <property type="protein sequence ID" value="KAJ4978909.1"/>
    <property type="molecule type" value="Genomic_DNA"/>
</dbReference>